<organism evidence="2 3">
    <name type="scientific">Draconibacterium halophilum</name>
    <dbReference type="NCBI Taxonomy" id="2706887"/>
    <lineage>
        <taxon>Bacteria</taxon>
        <taxon>Pseudomonadati</taxon>
        <taxon>Bacteroidota</taxon>
        <taxon>Bacteroidia</taxon>
        <taxon>Marinilabiliales</taxon>
        <taxon>Prolixibacteraceae</taxon>
        <taxon>Draconibacterium</taxon>
    </lineage>
</organism>
<evidence type="ECO:0000256" key="1">
    <source>
        <dbReference type="SAM" id="SignalP"/>
    </source>
</evidence>
<name>A0A6C0RIS5_9BACT</name>
<dbReference type="PROSITE" id="PS51257">
    <property type="entry name" value="PROKAR_LIPOPROTEIN"/>
    <property type="match status" value="1"/>
</dbReference>
<dbReference type="KEGG" id="drc:G0Q07_17850"/>
<feature type="chain" id="PRO_5025567258" evidence="1">
    <location>
        <begin position="18"/>
        <end position="185"/>
    </location>
</feature>
<dbReference type="EMBL" id="CP048409">
    <property type="protein sequence ID" value="QIA09453.1"/>
    <property type="molecule type" value="Genomic_DNA"/>
</dbReference>
<reference evidence="2 3" key="1">
    <citation type="submission" date="2020-02" db="EMBL/GenBank/DDBJ databases">
        <title>Genome sequencing for Draconibacterium sp. strain M1.</title>
        <authorList>
            <person name="Park S.-J."/>
        </authorList>
    </citation>
    <scope>NUCLEOTIDE SEQUENCE [LARGE SCALE GENOMIC DNA]</scope>
    <source>
        <strain evidence="2 3">M1</strain>
    </source>
</reference>
<dbReference type="RefSeq" id="WP_163348424.1">
    <property type="nucleotide sequence ID" value="NZ_CP048409.1"/>
</dbReference>
<keyword evidence="3" id="KW-1185">Reference proteome</keyword>
<dbReference type="AlphaFoldDB" id="A0A6C0RIS5"/>
<evidence type="ECO:0000313" key="2">
    <source>
        <dbReference type="EMBL" id="QIA09453.1"/>
    </source>
</evidence>
<protein>
    <submittedName>
        <fullName evidence="2">Uncharacterized protein</fullName>
    </submittedName>
</protein>
<sequence>MKRIIFLLIGIFIVATACQDDFVETDDSLKSAKSEKTQTFQIKGWAEVIPDWDSGMFTCTPEEYEIAFCTRGWVMGHGNILGTVVREQSTYEKVSCDVTMTPDGPVAHNVVSADVLRTNGNRTYVISHMYINVATGDIWGHNELVGGTGRFDGISGTIQILNAVVVPETGGISWEEEGEITLILK</sequence>
<gene>
    <name evidence="2" type="ORF">G0Q07_17850</name>
</gene>
<dbReference type="Proteomes" id="UP000474630">
    <property type="component" value="Chromosome"/>
</dbReference>
<keyword evidence="1" id="KW-0732">Signal</keyword>
<accession>A0A6C0RIS5</accession>
<proteinExistence type="predicted"/>
<evidence type="ECO:0000313" key="3">
    <source>
        <dbReference type="Proteomes" id="UP000474630"/>
    </source>
</evidence>
<feature type="signal peptide" evidence="1">
    <location>
        <begin position="1"/>
        <end position="17"/>
    </location>
</feature>